<organism evidence="1 2">
    <name type="scientific">Legionella norrlandica</name>
    <dbReference type="NCBI Taxonomy" id="1498499"/>
    <lineage>
        <taxon>Bacteria</taxon>
        <taxon>Pseudomonadati</taxon>
        <taxon>Pseudomonadota</taxon>
        <taxon>Gammaproteobacteria</taxon>
        <taxon>Legionellales</taxon>
        <taxon>Legionellaceae</taxon>
        <taxon>Legionella</taxon>
    </lineage>
</organism>
<evidence type="ECO:0000313" key="1">
    <source>
        <dbReference type="EMBL" id="KGP62508.1"/>
    </source>
</evidence>
<dbReference type="AlphaFoldDB" id="A0A0A2T507"/>
<dbReference type="Proteomes" id="UP000054422">
    <property type="component" value="Unassembled WGS sequence"/>
</dbReference>
<protein>
    <submittedName>
        <fullName evidence="1">Uncharacterized protein</fullName>
    </submittedName>
</protein>
<comment type="caution">
    <text evidence="1">The sequence shown here is derived from an EMBL/GenBank/DDBJ whole genome shotgun (WGS) entry which is preliminary data.</text>
</comment>
<keyword evidence="2" id="KW-1185">Reference proteome</keyword>
<dbReference type="EMBL" id="JNCF01000060">
    <property type="protein sequence ID" value="KGP62508.1"/>
    <property type="molecule type" value="Genomic_DNA"/>
</dbReference>
<evidence type="ECO:0000313" key="2">
    <source>
        <dbReference type="Proteomes" id="UP000054422"/>
    </source>
</evidence>
<name>A0A0A2T507_9GAMM</name>
<sequence length="70" mass="8273">MSIQGSDGNLAKKINVLICIEGRCFSRSRQAQRKEGFFKRGQTVHTLRWWAFMPKQRFKKVFFPLSFEFG</sequence>
<accession>A0A0A2T507</accession>
<reference evidence="1 2" key="1">
    <citation type="submission" date="2014-05" db="EMBL/GenBank/DDBJ databases">
        <authorList>
            <person name="Rizzardi K."/>
            <person name="Winiecka-Krusnell J."/>
            <person name="Ramliden M."/>
            <person name="Alm E."/>
            <person name="Andersson S."/>
            <person name="Byfors S."/>
        </authorList>
    </citation>
    <scope>NUCLEOTIDE SEQUENCE [LARGE SCALE GENOMIC DNA]</scope>
    <source>
        <strain evidence="1 2">LEGN</strain>
    </source>
</reference>
<dbReference type="STRING" id="1498499.EP47_11015"/>
<proteinExistence type="predicted"/>
<gene>
    <name evidence="1" type="ORF">EP47_11015</name>
</gene>